<protein>
    <submittedName>
        <fullName evidence="1">Uncharacterized protein</fullName>
    </submittedName>
</protein>
<proteinExistence type="predicted"/>
<reference evidence="2" key="1">
    <citation type="submission" date="2014-01" db="EMBL/GenBank/DDBJ databases">
        <title>The Genome Sequence of Anopheles melas CM1001059_A (V2).</title>
        <authorList>
            <consortium name="The Broad Institute Genomics Platform"/>
            <person name="Neafsey D.E."/>
            <person name="Besansky N."/>
            <person name="Howell P."/>
            <person name="Walton C."/>
            <person name="Young S.K."/>
            <person name="Zeng Q."/>
            <person name="Gargeya S."/>
            <person name="Fitzgerald M."/>
            <person name="Haas B."/>
            <person name="Abouelleil A."/>
            <person name="Allen A.W."/>
            <person name="Alvarado L."/>
            <person name="Arachchi H.M."/>
            <person name="Berlin A.M."/>
            <person name="Chapman S.B."/>
            <person name="Gainer-Dewar J."/>
            <person name="Goldberg J."/>
            <person name="Griggs A."/>
            <person name="Gujja S."/>
            <person name="Hansen M."/>
            <person name="Howarth C."/>
            <person name="Imamovic A."/>
            <person name="Ireland A."/>
            <person name="Larimer J."/>
            <person name="McCowan C."/>
            <person name="Murphy C."/>
            <person name="Pearson M."/>
            <person name="Poon T.W."/>
            <person name="Priest M."/>
            <person name="Roberts A."/>
            <person name="Saif S."/>
            <person name="Shea T."/>
            <person name="Sisk P."/>
            <person name="Sykes S."/>
            <person name="Wortman J."/>
            <person name="Nusbaum C."/>
            <person name="Birren B."/>
        </authorList>
    </citation>
    <scope>NUCLEOTIDE SEQUENCE [LARGE SCALE GENOMIC DNA]</scope>
    <source>
        <strain evidence="2">CM1001059</strain>
    </source>
</reference>
<organism evidence="1 2">
    <name type="scientific">Anopheles melas</name>
    <dbReference type="NCBI Taxonomy" id="34690"/>
    <lineage>
        <taxon>Eukaryota</taxon>
        <taxon>Metazoa</taxon>
        <taxon>Ecdysozoa</taxon>
        <taxon>Arthropoda</taxon>
        <taxon>Hexapoda</taxon>
        <taxon>Insecta</taxon>
        <taxon>Pterygota</taxon>
        <taxon>Neoptera</taxon>
        <taxon>Endopterygota</taxon>
        <taxon>Diptera</taxon>
        <taxon>Nematocera</taxon>
        <taxon>Culicoidea</taxon>
        <taxon>Culicidae</taxon>
        <taxon>Anophelinae</taxon>
        <taxon>Anopheles</taxon>
    </lineage>
</organism>
<reference evidence="1" key="2">
    <citation type="submission" date="2020-05" db="UniProtKB">
        <authorList>
            <consortium name="EnsemblMetazoa"/>
        </authorList>
    </citation>
    <scope>IDENTIFICATION</scope>
    <source>
        <strain evidence="1">CM1001059</strain>
    </source>
</reference>
<evidence type="ECO:0000313" key="2">
    <source>
        <dbReference type="Proteomes" id="UP000075902"/>
    </source>
</evidence>
<evidence type="ECO:0000313" key="1">
    <source>
        <dbReference type="EnsemblMetazoa" id="AMEC004714-PA"/>
    </source>
</evidence>
<dbReference type="VEuPathDB" id="VectorBase:AMEC004714"/>
<keyword evidence="2" id="KW-1185">Reference proteome</keyword>
<dbReference type="Proteomes" id="UP000075902">
    <property type="component" value="Unassembled WGS sequence"/>
</dbReference>
<name>A0A182TLX2_9DIPT</name>
<sequence length="933" mass="105914">MRYRYGGSSDLMPCRLSRVVKTSSHILLKHLLNFFVIAHRGYRGRRRALHLRHVHVRLQIDARLRDQPIEHGLVEQLLMVPVRLALGQLAHVVQRLGVLPGRDQTLHQQGQQVPDAHGRRRFLPLLQPHLDQLDHVAVLLPLRCVLQLDHAPHLGHRQLQRIEGGRLRSTGRPGRSTRQALHRLLQRIQRLVVVPELVNLRLRTVGVEVGELAVRLPLRVERDDVLQYLRIALPVEGLQVVGRHHVHVLLARHAGKEDDLVRVARLEQTLHRAHPVARLRKLLRRRVVVALLLQYVAEAQQQRCALTLRQVVLAGGEQLGKRFRHRHPVLGTDGQRTGQLAGVREQLHRLVRLLDADEEVGTPADQVRVGRRVQLGRDHLQRLGLLRPERHLDRLVQHAGPVVQLDRPPIVARLLVVGGGGRLVPGPGRARDRPQVVRQLVLLADAHRVAVRLRARVELDRFLQLAAVLVVPPEMVAGGPVPARPRYLVRPADLPDEAEDAHLREPVARPLVDLERALHVAAALDVLGPPAQQLRVGRRLHVLLQRARIVHQQLADVVHQAGGALVVLDRLLRLAALLQPLRVPVVRVAQVHPVEVFRHLERLLEPPGRLVQLVEQIVPAAPLVQRFRLLHHAELDRQHRNAGLLLERGVLGRTAQRPHRPGTPQMSQAHLRHVEPARLHAEPGQIRPNRVRTQRPDAAERLVHVFLRHVQAEVEYHFTRGQIARVEPLEVAQRQTRDLVAPQHDQVRHAQPDQLELLPRRTVPLQLGQLRLWRVDKQHVYLGLGLERARLLLLLLLLLSRQGLRFAREQPGVFRVPEKCHRQTVMAIQGATRRSFPLAVLEPTGPAARFGGVEFPRRQHVALQVPQVQLAVGQQLLVRDGDRHVRPVRVRARHNDFAKLLKQIVRTFGRLQQADVVPRHIVQADVPVEGKHG</sequence>
<dbReference type="AlphaFoldDB" id="A0A182TLX2"/>
<accession>A0A182TLX2</accession>
<dbReference type="EnsemblMetazoa" id="AMEC004714-RA">
    <property type="protein sequence ID" value="AMEC004714-PA"/>
    <property type="gene ID" value="AMEC004714"/>
</dbReference>